<evidence type="ECO:0000256" key="4">
    <source>
        <dbReference type="ARBA" id="ARBA00022729"/>
    </source>
</evidence>
<evidence type="ECO:0000256" key="6">
    <source>
        <dbReference type="ARBA" id="ARBA00023136"/>
    </source>
</evidence>
<dbReference type="PRINTS" id="PR01701">
    <property type="entry name" value="CD164ANTIGEN"/>
</dbReference>
<dbReference type="PANTHER" id="PTHR11337">
    <property type="entry name" value="MUCIN/PORIMIN"/>
    <property type="match status" value="1"/>
</dbReference>
<accession>A0A8T2JMX4</accession>
<dbReference type="Proteomes" id="UP000812440">
    <property type="component" value="Chromosome 5"/>
</dbReference>
<evidence type="ECO:0008006" key="11">
    <source>
        <dbReference type="Google" id="ProtNLM"/>
    </source>
</evidence>
<dbReference type="GO" id="GO:0016020">
    <property type="term" value="C:membrane"/>
    <property type="evidence" value="ECO:0007669"/>
    <property type="project" value="UniProtKB-SubCell"/>
</dbReference>
<comment type="caution">
    <text evidence="9">The sequence shown here is derived from an EMBL/GenBank/DDBJ whole genome shotgun (WGS) entry which is preliminary data.</text>
</comment>
<reference evidence="9" key="1">
    <citation type="thesis" date="2020" institute="ProQuest LLC" country="789 East Eisenhower Parkway, Ann Arbor, MI, USA">
        <title>Comparative Genomics and Chromosome Evolution.</title>
        <authorList>
            <person name="Mudd A.B."/>
        </authorList>
    </citation>
    <scope>NUCLEOTIDE SEQUENCE</scope>
    <source>
        <strain evidence="9">Female2</strain>
        <tissue evidence="9">Blood</tissue>
    </source>
</reference>
<dbReference type="Pfam" id="PF05283">
    <property type="entry name" value="MGC-24"/>
    <property type="match status" value="1"/>
</dbReference>
<evidence type="ECO:0000256" key="2">
    <source>
        <dbReference type="ARBA" id="ARBA00005341"/>
    </source>
</evidence>
<dbReference type="InterPro" id="IPR007947">
    <property type="entry name" value="CD164_MGC24"/>
</dbReference>
<name>A0A8T2JMX4_9PIPI</name>
<evidence type="ECO:0000313" key="10">
    <source>
        <dbReference type="Proteomes" id="UP000812440"/>
    </source>
</evidence>
<evidence type="ECO:0000256" key="3">
    <source>
        <dbReference type="ARBA" id="ARBA00022692"/>
    </source>
</evidence>
<keyword evidence="4" id="KW-0732">Signal</keyword>
<keyword evidence="10" id="KW-1185">Reference proteome</keyword>
<evidence type="ECO:0000313" key="9">
    <source>
        <dbReference type="EMBL" id="KAG8444680.1"/>
    </source>
</evidence>
<dbReference type="OrthoDB" id="6160056at2759"/>
<keyword evidence="7" id="KW-0325">Glycoprotein</keyword>
<keyword evidence="3 8" id="KW-0812">Transmembrane</keyword>
<dbReference type="EMBL" id="JAACNH010000004">
    <property type="protein sequence ID" value="KAG8444680.1"/>
    <property type="molecule type" value="Genomic_DNA"/>
</dbReference>
<dbReference type="AlphaFoldDB" id="A0A8T2JMX4"/>
<evidence type="ECO:0000256" key="7">
    <source>
        <dbReference type="ARBA" id="ARBA00023180"/>
    </source>
</evidence>
<keyword evidence="6 8" id="KW-0472">Membrane</keyword>
<comment type="subcellular location">
    <subcellularLocation>
        <location evidence="1">Membrane</location>
        <topology evidence="1">Single-pass type I membrane protein</topology>
    </subcellularLocation>
</comment>
<evidence type="ECO:0000256" key="8">
    <source>
        <dbReference type="SAM" id="Phobius"/>
    </source>
</evidence>
<organism evidence="9 10">
    <name type="scientific">Hymenochirus boettgeri</name>
    <name type="common">Congo dwarf clawed frog</name>
    <dbReference type="NCBI Taxonomy" id="247094"/>
    <lineage>
        <taxon>Eukaryota</taxon>
        <taxon>Metazoa</taxon>
        <taxon>Chordata</taxon>
        <taxon>Craniata</taxon>
        <taxon>Vertebrata</taxon>
        <taxon>Euteleostomi</taxon>
        <taxon>Amphibia</taxon>
        <taxon>Batrachia</taxon>
        <taxon>Anura</taxon>
        <taxon>Pipoidea</taxon>
        <taxon>Pipidae</taxon>
        <taxon>Pipinae</taxon>
        <taxon>Hymenochirus</taxon>
    </lineage>
</organism>
<protein>
    <recommendedName>
        <fullName evidence="11">Sialomucin core protein 24</fullName>
    </recommendedName>
</protein>
<sequence length="205" mass="22018">MCVISIVRNTSISTRYTVNNEERAKVTHIIEHIPSILIIFWISHVTAAAWKVEGLGQSGCEEFDTCDACYNNTSLNCSWVICLNDPKEKCLNQSSILGCTNVECEGNTSTTIPATLQTTASATTSAVPTSANGTVANSTIPALTTPNTTDHPSSTTLVTPTAPSKKGTFDAASFIGGIVLVLGIQAVIFFMYKFCKSKDRNYHTL</sequence>
<dbReference type="PANTHER" id="PTHR11337:SF12">
    <property type="entry name" value="SIALOMUCIN CORE PROTEIN 24"/>
    <property type="match status" value="1"/>
</dbReference>
<comment type="similarity">
    <text evidence="2">Belongs to the CD164 family.</text>
</comment>
<keyword evidence="5 8" id="KW-1133">Transmembrane helix</keyword>
<evidence type="ECO:0000256" key="1">
    <source>
        <dbReference type="ARBA" id="ARBA00004479"/>
    </source>
</evidence>
<dbReference type="GO" id="GO:0031410">
    <property type="term" value="C:cytoplasmic vesicle"/>
    <property type="evidence" value="ECO:0007669"/>
    <property type="project" value="TreeGrafter"/>
</dbReference>
<feature type="transmembrane region" description="Helical" evidence="8">
    <location>
        <begin position="171"/>
        <end position="192"/>
    </location>
</feature>
<proteinExistence type="inferred from homology"/>
<evidence type="ECO:0000256" key="5">
    <source>
        <dbReference type="ARBA" id="ARBA00022989"/>
    </source>
</evidence>
<gene>
    <name evidence="9" type="ORF">GDO86_009738</name>
</gene>